<evidence type="ECO:0000313" key="3">
    <source>
        <dbReference type="EMBL" id="QIK39743.1"/>
    </source>
</evidence>
<dbReference type="SUPFAM" id="SSF54523">
    <property type="entry name" value="Pili subunits"/>
    <property type="match status" value="1"/>
</dbReference>
<accession>A0A6G7VI19</accession>
<keyword evidence="4" id="KW-1185">Reference proteome</keyword>
<name>A0A6G7VI19_9RHOB</name>
<dbReference type="Proteomes" id="UP000500791">
    <property type="component" value="Chromosome"/>
</dbReference>
<dbReference type="AlphaFoldDB" id="A0A6G7VI19"/>
<feature type="domain" description="Type II secretion system protein GspG C-terminal" evidence="2">
    <location>
        <begin position="2"/>
        <end position="90"/>
    </location>
</feature>
<evidence type="ECO:0000256" key="1">
    <source>
        <dbReference type="SAM" id="MobiDB-lite"/>
    </source>
</evidence>
<proteinExistence type="predicted"/>
<dbReference type="Gene3D" id="3.30.700.10">
    <property type="entry name" value="Glycoprotein, Type 4 Pilin"/>
    <property type="match status" value="1"/>
</dbReference>
<protein>
    <recommendedName>
        <fullName evidence="2">Type II secretion system protein GspG C-terminal domain-containing protein</fullName>
    </recommendedName>
</protein>
<gene>
    <name evidence="3" type="ORF">G8E03_02555</name>
</gene>
<feature type="region of interest" description="Disordered" evidence="1">
    <location>
        <begin position="62"/>
        <end position="92"/>
    </location>
</feature>
<dbReference type="InterPro" id="IPR013545">
    <property type="entry name" value="T2SS_protein-GspG_C"/>
</dbReference>
<reference evidence="3 4" key="1">
    <citation type="submission" date="2020-03" db="EMBL/GenBank/DDBJ databases">
        <title>Complete genome sequence of Monaibacterium sp. ALG8 with diverse plasmids.</title>
        <authorList>
            <person name="Sun C."/>
        </authorList>
    </citation>
    <scope>NUCLEOTIDE SEQUENCE [LARGE SCALE GENOMIC DNA]</scope>
    <source>
        <strain evidence="3 4">ALG8</strain>
    </source>
</reference>
<sequence length="92" mass="9890">MQIDAIKEAARLFYLDTGRYPSEQEGLAALMASPADASAWQGPYLDSQNPLRDPWGRAYLYDENTGTEGPVIRSPGRDGAVGGTGEDTDLPS</sequence>
<dbReference type="InterPro" id="IPR045584">
    <property type="entry name" value="Pilin-like"/>
</dbReference>
<dbReference type="RefSeq" id="WP_240910394.1">
    <property type="nucleotide sequence ID" value="NZ_CP049811.1"/>
</dbReference>
<organism evidence="3 4">
    <name type="scientific">Pontivivens nitratireducens</name>
    <dbReference type="NCBI Taxonomy" id="2758038"/>
    <lineage>
        <taxon>Bacteria</taxon>
        <taxon>Pseudomonadati</taxon>
        <taxon>Pseudomonadota</taxon>
        <taxon>Alphaproteobacteria</taxon>
        <taxon>Rhodobacterales</taxon>
        <taxon>Paracoccaceae</taxon>
        <taxon>Pontivivens</taxon>
    </lineage>
</organism>
<dbReference type="Pfam" id="PF08334">
    <property type="entry name" value="T2SSG"/>
    <property type="match status" value="1"/>
</dbReference>
<evidence type="ECO:0000259" key="2">
    <source>
        <dbReference type="Pfam" id="PF08334"/>
    </source>
</evidence>
<dbReference type="EMBL" id="CP049811">
    <property type="protein sequence ID" value="QIK39743.1"/>
    <property type="molecule type" value="Genomic_DNA"/>
</dbReference>
<evidence type="ECO:0000313" key="4">
    <source>
        <dbReference type="Proteomes" id="UP000500791"/>
    </source>
</evidence>
<dbReference type="KEGG" id="mon:G8E03_02555"/>